<dbReference type="AlphaFoldDB" id="A0AAP0PPY1"/>
<comment type="caution">
    <text evidence="1">The sequence shown here is derived from an EMBL/GenBank/DDBJ whole genome shotgun (WGS) entry which is preliminary data.</text>
</comment>
<keyword evidence="2" id="KW-1185">Reference proteome</keyword>
<name>A0AAP0PPY1_9MAGN</name>
<reference evidence="1 2" key="1">
    <citation type="submission" date="2024-01" db="EMBL/GenBank/DDBJ databases">
        <title>Genome assemblies of Stephania.</title>
        <authorList>
            <person name="Yang L."/>
        </authorList>
    </citation>
    <scope>NUCLEOTIDE SEQUENCE [LARGE SCALE GENOMIC DNA]</scope>
    <source>
        <strain evidence="1">JXDWG</strain>
        <tissue evidence="1">Leaf</tissue>
    </source>
</reference>
<accession>A0AAP0PPY1</accession>
<evidence type="ECO:0000313" key="1">
    <source>
        <dbReference type="EMBL" id="KAK9148586.1"/>
    </source>
</evidence>
<evidence type="ECO:0000313" key="2">
    <source>
        <dbReference type="Proteomes" id="UP001419268"/>
    </source>
</evidence>
<dbReference type="Proteomes" id="UP001419268">
    <property type="component" value="Unassembled WGS sequence"/>
</dbReference>
<dbReference type="EMBL" id="JBBNAG010000003">
    <property type="protein sequence ID" value="KAK9148586.1"/>
    <property type="molecule type" value="Genomic_DNA"/>
</dbReference>
<organism evidence="1 2">
    <name type="scientific">Stephania cephalantha</name>
    <dbReference type="NCBI Taxonomy" id="152367"/>
    <lineage>
        <taxon>Eukaryota</taxon>
        <taxon>Viridiplantae</taxon>
        <taxon>Streptophyta</taxon>
        <taxon>Embryophyta</taxon>
        <taxon>Tracheophyta</taxon>
        <taxon>Spermatophyta</taxon>
        <taxon>Magnoliopsida</taxon>
        <taxon>Ranunculales</taxon>
        <taxon>Menispermaceae</taxon>
        <taxon>Menispermoideae</taxon>
        <taxon>Cissampelideae</taxon>
        <taxon>Stephania</taxon>
    </lineage>
</organism>
<sequence length="64" mass="7809">MRAARLLSCIEIRVARMSMTLLICNQKGNKKKIYIYIYIYIYKRKKRIRSEGEGEKEIVRRERK</sequence>
<proteinExistence type="predicted"/>
<protein>
    <submittedName>
        <fullName evidence="1">Uncharacterized protein</fullName>
    </submittedName>
</protein>
<gene>
    <name evidence="1" type="ORF">Scep_007343</name>
</gene>